<evidence type="ECO:0000313" key="3">
    <source>
        <dbReference type="EMBL" id="SMC79746.1"/>
    </source>
</evidence>
<evidence type="ECO:0000313" key="4">
    <source>
        <dbReference type="Proteomes" id="UP000192360"/>
    </source>
</evidence>
<organism evidence="3 4">
    <name type="scientific">Cellulophaga tyrosinoxydans</name>
    <dbReference type="NCBI Taxonomy" id="504486"/>
    <lineage>
        <taxon>Bacteria</taxon>
        <taxon>Pseudomonadati</taxon>
        <taxon>Bacteroidota</taxon>
        <taxon>Flavobacteriia</taxon>
        <taxon>Flavobacteriales</taxon>
        <taxon>Flavobacteriaceae</taxon>
        <taxon>Cellulophaga</taxon>
    </lineage>
</organism>
<proteinExistence type="predicted"/>
<dbReference type="PANTHER" id="PTHR43249">
    <property type="entry name" value="UDP-N-ACETYL-2-AMINO-2-DEOXY-D-GLUCURONATE OXIDASE"/>
    <property type="match status" value="1"/>
</dbReference>
<name>A0A1W2C3R1_9FLAO</name>
<feature type="domain" description="GFO/IDH/MocA-like oxidoreductase" evidence="2">
    <location>
        <begin position="135"/>
        <end position="257"/>
    </location>
</feature>
<dbReference type="GO" id="GO:0000166">
    <property type="term" value="F:nucleotide binding"/>
    <property type="evidence" value="ECO:0007669"/>
    <property type="project" value="InterPro"/>
</dbReference>
<dbReference type="EMBL" id="FWXO01000005">
    <property type="protein sequence ID" value="SMC79746.1"/>
    <property type="molecule type" value="Genomic_DNA"/>
</dbReference>
<dbReference type="Pfam" id="PF01408">
    <property type="entry name" value="GFO_IDH_MocA"/>
    <property type="match status" value="1"/>
</dbReference>
<evidence type="ECO:0000259" key="2">
    <source>
        <dbReference type="Pfam" id="PF22725"/>
    </source>
</evidence>
<dbReference type="RefSeq" id="WP_200810847.1">
    <property type="nucleotide sequence ID" value="NZ_FWXO01000005.1"/>
</dbReference>
<accession>A0A1W2C3R1</accession>
<evidence type="ECO:0000259" key="1">
    <source>
        <dbReference type="Pfam" id="PF01408"/>
    </source>
</evidence>
<dbReference type="Gene3D" id="3.40.50.720">
    <property type="entry name" value="NAD(P)-binding Rossmann-like Domain"/>
    <property type="match status" value="1"/>
</dbReference>
<dbReference type="Pfam" id="PF22725">
    <property type="entry name" value="GFO_IDH_MocA_C3"/>
    <property type="match status" value="1"/>
</dbReference>
<gene>
    <name evidence="3" type="ORF">SAMN05660703_2797</name>
</gene>
<reference evidence="3 4" key="1">
    <citation type="submission" date="2017-04" db="EMBL/GenBank/DDBJ databases">
        <authorList>
            <person name="Afonso C.L."/>
            <person name="Miller P.J."/>
            <person name="Scott M.A."/>
            <person name="Spackman E."/>
            <person name="Goraichik I."/>
            <person name="Dimitrov K.M."/>
            <person name="Suarez D.L."/>
            <person name="Swayne D.E."/>
        </authorList>
    </citation>
    <scope>NUCLEOTIDE SEQUENCE [LARGE SCALE GENOMIC DNA]</scope>
    <source>
        <strain evidence="3 4">DSM 21164</strain>
    </source>
</reference>
<feature type="domain" description="Gfo/Idh/MocA-like oxidoreductase N-terminal" evidence="1">
    <location>
        <begin position="7"/>
        <end position="127"/>
    </location>
</feature>
<dbReference type="SUPFAM" id="SSF55347">
    <property type="entry name" value="Glyceraldehyde-3-phosphate dehydrogenase-like, C-terminal domain"/>
    <property type="match status" value="1"/>
</dbReference>
<dbReference type="Proteomes" id="UP000192360">
    <property type="component" value="Unassembled WGS sequence"/>
</dbReference>
<dbReference type="Gene3D" id="3.30.360.10">
    <property type="entry name" value="Dihydrodipicolinate Reductase, domain 2"/>
    <property type="match status" value="1"/>
</dbReference>
<dbReference type="InterPro" id="IPR055170">
    <property type="entry name" value="GFO_IDH_MocA-like_dom"/>
</dbReference>
<dbReference type="InterPro" id="IPR036291">
    <property type="entry name" value="NAD(P)-bd_dom_sf"/>
</dbReference>
<sequence length="322" mass="36394">MIKKSTINWGIIGCGDVTEVKSGPAFQKTANSILVSVMRRNRERVEDYAIRHKVQYWTTNAADLIENKLVNAVYIATPPSSHLSYALQVLKAGKDVYLEKPMVLNTQEAKILTEALKNSESKVTIAHYRRRLPVFLKVKELLDAKIIGVVQFAEINIAQSNTANLIAKSDENWRLIPEISGGGYFHDIAPHQIDLMCHYFGEVALIEKINTEIKDSQNNLVCGKVVFKNGVQFKGNWNFNASFDKDNCIIYGDKGSITFSFYGNELTVVSENKEEKYNFYNPKHVQQPMIEKTVDYFLNKNSNPCSVEEAAVVAQIMEVFIV</sequence>
<protein>
    <submittedName>
        <fullName evidence="3">Predicted dehydrogenase</fullName>
    </submittedName>
</protein>
<dbReference type="InterPro" id="IPR052515">
    <property type="entry name" value="Gfo/Idh/MocA_Oxidoreductase"/>
</dbReference>
<keyword evidence="4" id="KW-1185">Reference proteome</keyword>
<dbReference type="STRING" id="504486.SAMN05660703_2797"/>
<dbReference type="AlphaFoldDB" id="A0A1W2C3R1"/>
<dbReference type="InterPro" id="IPR000683">
    <property type="entry name" value="Gfo/Idh/MocA-like_OxRdtase_N"/>
</dbReference>
<dbReference type="PANTHER" id="PTHR43249:SF1">
    <property type="entry name" value="D-GLUCOSIDE 3-DEHYDROGENASE"/>
    <property type="match status" value="1"/>
</dbReference>
<dbReference type="SUPFAM" id="SSF51735">
    <property type="entry name" value="NAD(P)-binding Rossmann-fold domains"/>
    <property type="match status" value="1"/>
</dbReference>